<dbReference type="EMBL" id="AE017282">
    <property type="protein sequence ID" value="AAU90955.1"/>
    <property type="molecule type" value="Genomic_DNA"/>
</dbReference>
<protein>
    <submittedName>
        <fullName evidence="1">Uncharacterized protein</fullName>
    </submittedName>
</protein>
<accession>Q602W4</accession>
<name>Q602W4_METCA</name>
<gene>
    <name evidence="1" type="ordered locus">MCA2944</name>
</gene>
<organism evidence="1 2">
    <name type="scientific">Methylococcus capsulatus (strain ATCC 33009 / NCIMB 11132 / Bath)</name>
    <dbReference type="NCBI Taxonomy" id="243233"/>
    <lineage>
        <taxon>Bacteria</taxon>
        <taxon>Pseudomonadati</taxon>
        <taxon>Pseudomonadota</taxon>
        <taxon>Gammaproteobacteria</taxon>
        <taxon>Methylococcales</taxon>
        <taxon>Methylococcaceae</taxon>
        <taxon>Methylococcus</taxon>
    </lineage>
</organism>
<dbReference type="AlphaFoldDB" id="Q602W4"/>
<dbReference type="GeneID" id="88225113"/>
<dbReference type="HOGENOM" id="CLU_1353329_0_0_6"/>
<proteinExistence type="predicted"/>
<dbReference type="KEGG" id="mca:MCA2944"/>
<dbReference type="eggNOG" id="ENOG50345WK">
    <property type="taxonomic scope" value="Bacteria"/>
</dbReference>
<evidence type="ECO:0000313" key="2">
    <source>
        <dbReference type="Proteomes" id="UP000006821"/>
    </source>
</evidence>
<reference evidence="1 2" key="1">
    <citation type="journal article" date="2004" name="PLoS Biol.">
        <title>Genomic insights into methanotrophy: the complete genome sequence of Methylococcus capsulatus (Bath).</title>
        <authorList>
            <person name="Ward N.L."/>
            <person name="Larsen O."/>
            <person name="Sakwa J."/>
            <person name="Bruseth L."/>
            <person name="Khouri H.M."/>
            <person name="Durkin A.S."/>
            <person name="Dimitrov G."/>
            <person name="Jiang L."/>
            <person name="Scanlan D."/>
            <person name="Kang K.H."/>
            <person name="Lewis M.R."/>
            <person name="Nelson K.E."/>
            <person name="Methe B.A."/>
            <person name="Wu M."/>
            <person name="Heidelberg J.F."/>
            <person name="Paulsen I.T."/>
            <person name="Fouts D.E."/>
            <person name="Ravel J."/>
            <person name="Tettelin H."/>
            <person name="Ren Q."/>
            <person name="Read T.D."/>
            <person name="DeBoy R.T."/>
            <person name="Seshadri R."/>
            <person name="Salzberg S.L."/>
            <person name="Jensen H.B."/>
            <person name="Birkeland N.K."/>
            <person name="Nelson W.C."/>
            <person name="Dodson R.J."/>
            <person name="Grindhaug S.H."/>
            <person name="Holt I.E."/>
            <person name="Eidhammer I."/>
            <person name="Jonasen I."/>
            <person name="Vanaken S."/>
            <person name="Utterback T.R."/>
            <person name="Feldblyum T.V."/>
            <person name="Fraser C.M."/>
            <person name="Lillehaug J.R."/>
            <person name="Eisen J.A."/>
        </authorList>
    </citation>
    <scope>NUCLEOTIDE SEQUENCE [LARGE SCALE GENOMIC DNA]</scope>
    <source>
        <strain evidence="2">ATCC 33009 / NCIMB 11132 / Bath</strain>
    </source>
</reference>
<dbReference type="STRING" id="243233.MCA2944"/>
<evidence type="ECO:0000313" key="1">
    <source>
        <dbReference type="EMBL" id="AAU90955.1"/>
    </source>
</evidence>
<dbReference type="Proteomes" id="UP000006821">
    <property type="component" value="Chromosome"/>
</dbReference>
<sequence>MSHTKRSFIQACLIRALPALDRVDAGIAHAEALWERLTAKGYGAPRQTGPRESVDWYARLVEPSRGWFDQFWTAYGLKRDRNGAAMRWYQLGDLTEHEARRIIDAAKQDNRQWRETAQPGQVRKMAQGWLHEKRWMDYAPTPQPPLSGGYSAGLAGDAQLRELKQQLASLQRLNAAAPSKELQRQINELVQEIGNFQRPGHG</sequence>
<dbReference type="RefSeq" id="WP_010962138.1">
    <property type="nucleotide sequence ID" value="NC_002977.6"/>
</dbReference>